<evidence type="ECO:0000313" key="3">
    <source>
        <dbReference type="EMBL" id="MBW8727219.1"/>
    </source>
</evidence>
<accession>A0A952FS20</accession>
<gene>
    <name evidence="3" type="ORF">JF625_18990</name>
</gene>
<evidence type="ECO:0000256" key="1">
    <source>
        <dbReference type="ARBA" id="ARBA00023002"/>
    </source>
</evidence>
<protein>
    <submittedName>
        <fullName evidence="3">FAD-binding oxidoreductase</fullName>
    </submittedName>
</protein>
<dbReference type="EMBL" id="JAEKLZ010000261">
    <property type="protein sequence ID" value="MBW8727219.1"/>
    <property type="molecule type" value="Genomic_DNA"/>
</dbReference>
<sequence>MQPVRPVGHVRSWYAATANRELRFSSLDGDQRCDVLVVGGGYTGLSTAIELRERGLDVVLVEAQRVGWGASGRNGGQAVTGFNKDIGTIAGWVGRDDARKLWDMSEEAKSLLRQRIERYGIDCDLRWGYVLGALKRRHMEELEAHLDEWDGLGYHQGRMLSRAEIRALVDAPGYVGGLLDSGSGQLHPLNYALGLAEAARSLGVRIFEDTPVTRLDQASPAVATTPKGRITADFVALCGNAYLPSLSADVDRTIRSRVMPVGTYIIATEPLGEALAQQTVPSGFAVADINFVLNYYRLSHDGRMLFGGGVSYSGYEPRRLAESMRRTMARTLPRLAGKKIEFCWGGHVGITMNRTPHFGRLAPHVFFAQGFSGHGVLLTGMAGRVMAEAIHGQADRFDVFARIPHQPFPGGRVLRMPALVLAMAWYRLRDLL</sequence>
<dbReference type="PANTHER" id="PTHR13847">
    <property type="entry name" value="SARCOSINE DEHYDROGENASE-RELATED"/>
    <property type="match status" value="1"/>
</dbReference>
<proteinExistence type="predicted"/>
<dbReference type="InterPro" id="IPR036188">
    <property type="entry name" value="FAD/NAD-bd_sf"/>
</dbReference>
<dbReference type="GO" id="GO:0005737">
    <property type="term" value="C:cytoplasm"/>
    <property type="evidence" value="ECO:0007669"/>
    <property type="project" value="TreeGrafter"/>
</dbReference>
<dbReference type="Gene3D" id="3.30.9.10">
    <property type="entry name" value="D-Amino Acid Oxidase, subunit A, domain 2"/>
    <property type="match status" value="1"/>
</dbReference>
<comment type="caution">
    <text evidence="3">The sequence shown here is derived from an EMBL/GenBank/DDBJ whole genome shotgun (WGS) entry which is preliminary data.</text>
</comment>
<dbReference type="Pfam" id="PF01266">
    <property type="entry name" value="DAO"/>
    <property type="match status" value="1"/>
</dbReference>
<keyword evidence="1" id="KW-0560">Oxidoreductase</keyword>
<dbReference type="Gene3D" id="3.50.50.60">
    <property type="entry name" value="FAD/NAD(P)-binding domain"/>
    <property type="match status" value="1"/>
</dbReference>
<name>A0A952FS20_9PROT</name>
<dbReference type="GO" id="GO:0016491">
    <property type="term" value="F:oxidoreductase activity"/>
    <property type="evidence" value="ECO:0007669"/>
    <property type="project" value="UniProtKB-KW"/>
</dbReference>
<organism evidence="3 4">
    <name type="scientific">Inquilinus limosus</name>
    <dbReference type="NCBI Taxonomy" id="171674"/>
    <lineage>
        <taxon>Bacteria</taxon>
        <taxon>Pseudomonadati</taxon>
        <taxon>Pseudomonadota</taxon>
        <taxon>Alphaproteobacteria</taxon>
        <taxon>Rhodospirillales</taxon>
        <taxon>Rhodospirillaceae</taxon>
        <taxon>Inquilinus</taxon>
    </lineage>
</organism>
<evidence type="ECO:0000259" key="2">
    <source>
        <dbReference type="Pfam" id="PF01266"/>
    </source>
</evidence>
<dbReference type="Proteomes" id="UP000700706">
    <property type="component" value="Unassembled WGS sequence"/>
</dbReference>
<dbReference type="SUPFAM" id="SSF51905">
    <property type="entry name" value="FAD/NAD(P)-binding domain"/>
    <property type="match status" value="1"/>
</dbReference>
<dbReference type="InterPro" id="IPR006076">
    <property type="entry name" value="FAD-dep_OxRdtase"/>
</dbReference>
<dbReference type="AlphaFoldDB" id="A0A952FS20"/>
<evidence type="ECO:0000313" key="4">
    <source>
        <dbReference type="Proteomes" id="UP000700706"/>
    </source>
</evidence>
<dbReference type="PANTHER" id="PTHR13847:SF281">
    <property type="entry name" value="FAD DEPENDENT OXIDOREDUCTASE DOMAIN-CONTAINING PROTEIN"/>
    <property type="match status" value="1"/>
</dbReference>
<feature type="domain" description="FAD dependent oxidoreductase" evidence="2">
    <location>
        <begin position="34"/>
        <end position="388"/>
    </location>
</feature>
<reference evidence="3" key="1">
    <citation type="submission" date="2020-06" db="EMBL/GenBank/DDBJ databases">
        <title>Stable isotope informed genome-resolved metagenomics uncovers potential trophic interactions in rhizosphere soil.</title>
        <authorList>
            <person name="Starr E.P."/>
            <person name="Shi S."/>
            <person name="Blazewicz S.J."/>
            <person name="Koch B.J."/>
            <person name="Probst A.J."/>
            <person name="Hungate B.A."/>
            <person name="Pett-Ridge J."/>
            <person name="Firestone M.K."/>
            <person name="Banfield J.F."/>
        </authorList>
    </citation>
    <scope>NUCLEOTIDE SEQUENCE</scope>
    <source>
        <strain evidence="3">YM_69_17</strain>
    </source>
</reference>